<accession>A0A7G5FCF7</accession>
<gene>
    <name evidence="1" type="ORF">HW450_07885</name>
</gene>
<protein>
    <submittedName>
        <fullName evidence="1">Uncharacterized protein</fullName>
    </submittedName>
</protein>
<dbReference type="RefSeq" id="WP_182385107.1">
    <property type="nucleotide sequence ID" value="NZ_CP059833.1"/>
</dbReference>
<proteinExistence type="predicted"/>
<evidence type="ECO:0000313" key="1">
    <source>
        <dbReference type="EMBL" id="QMV84298.1"/>
    </source>
</evidence>
<evidence type="ECO:0000313" key="2">
    <source>
        <dbReference type="Proteomes" id="UP000515570"/>
    </source>
</evidence>
<sequence>MITINDRAALVTDLANFVRTTIESQTGIAGMALKGGLTAATKAKADIVEAGVERVLDEMLEILAPYWDSKPADTSFSKHLEAHSEEISDKLMATADRQAEKLYNSPLTKLYGSIRGKAANVVAENVGGLGEVVEKHAG</sequence>
<keyword evidence="2" id="KW-1185">Reference proteome</keyword>
<reference evidence="1 2" key="1">
    <citation type="submission" date="2020-07" db="EMBL/GenBank/DDBJ databases">
        <title>non toxigenic Corynebacterium sp. nov from a clinical source.</title>
        <authorList>
            <person name="Bernier A.-M."/>
            <person name="Bernard K."/>
        </authorList>
    </citation>
    <scope>NUCLEOTIDE SEQUENCE [LARGE SCALE GENOMIC DNA]</scope>
    <source>
        <strain evidence="2">NML 93-0612</strain>
    </source>
</reference>
<dbReference type="Proteomes" id="UP000515570">
    <property type="component" value="Chromosome"/>
</dbReference>
<dbReference type="AlphaFoldDB" id="A0A7G5FCF7"/>
<dbReference type="EMBL" id="CP059833">
    <property type="protein sequence ID" value="QMV84298.1"/>
    <property type="molecule type" value="Genomic_DNA"/>
</dbReference>
<name>A0A7G5FCF7_9CORY</name>
<organism evidence="1 2">
    <name type="scientific">Corynebacterium hindlerae</name>
    <dbReference type="NCBI Taxonomy" id="699041"/>
    <lineage>
        <taxon>Bacteria</taxon>
        <taxon>Bacillati</taxon>
        <taxon>Actinomycetota</taxon>
        <taxon>Actinomycetes</taxon>
        <taxon>Mycobacteriales</taxon>
        <taxon>Corynebacteriaceae</taxon>
        <taxon>Corynebacterium</taxon>
    </lineage>
</organism>
<dbReference type="InterPro" id="IPR054211">
    <property type="entry name" value="DUF6918"/>
</dbReference>
<dbReference type="Pfam" id="PF21893">
    <property type="entry name" value="DUF6918"/>
    <property type="match status" value="1"/>
</dbReference>